<evidence type="ECO:0000259" key="5">
    <source>
        <dbReference type="PROSITE" id="PS50850"/>
    </source>
</evidence>
<keyword evidence="4" id="KW-0812">Transmembrane</keyword>
<dbReference type="PROSITE" id="PS50850">
    <property type="entry name" value="MFS"/>
    <property type="match status" value="1"/>
</dbReference>
<feature type="transmembrane region" description="Helical" evidence="4">
    <location>
        <begin position="464"/>
        <end position="484"/>
    </location>
</feature>
<dbReference type="InterPro" id="IPR050327">
    <property type="entry name" value="Proton-linked_MCT"/>
</dbReference>
<evidence type="ECO:0000256" key="4">
    <source>
        <dbReference type="SAM" id="Phobius"/>
    </source>
</evidence>
<proteinExistence type="inferred from homology"/>
<gene>
    <name evidence="6" type="ORF">N8I77_011955</name>
</gene>
<dbReference type="GO" id="GO:0016020">
    <property type="term" value="C:membrane"/>
    <property type="evidence" value="ECO:0007669"/>
    <property type="project" value="UniProtKB-SubCell"/>
</dbReference>
<dbReference type="AlphaFoldDB" id="A0AAD9S559"/>
<feature type="transmembrane region" description="Helical" evidence="4">
    <location>
        <begin position="430"/>
        <end position="452"/>
    </location>
</feature>
<dbReference type="PANTHER" id="PTHR11360:SF281">
    <property type="entry name" value="ASPYRIDONES EFFLUX PROTEIN APDF-RELATED"/>
    <property type="match status" value="1"/>
</dbReference>
<dbReference type="PANTHER" id="PTHR11360">
    <property type="entry name" value="MONOCARBOXYLATE TRANSPORTER"/>
    <property type="match status" value="1"/>
</dbReference>
<dbReference type="InterPro" id="IPR020846">
    <property type="entry name" value="MFS_dom"/>
</dbReference>
<keyword evidence="7" id="KW-1185">Reference proteome</keyword>
<name>A0AAD9S559_PHOAM</name>
<dbReference type="Pfam" id="PF07690">
    <property type="entry name" value="MFS_1"/>
    <property type="match status" value="1"/>
</dbReference>
<keyword evidence="4" id="KW-0472">Membrane</keyword>
<feature type="domain" description="Major facilitator superfamily (MFS) profile" evidence="5">
    <location>
        <begin position="304"/>
        <end position="493"/>
    </location>
</feature>
<accession>A0AAD9S559</accession>
<comment type="subcellular location">
    <subcellularLocation>
        <location evidence="1">Membrane</location>
        <topology evidence="1">Multi-pass membrane protein</topology>
    </subcellularLocation>
</comment>
<evidence type="ECO:0000313" key="7">
    <source>
        <dbReference type="Proteomes" id="UP001265746"/>
    </source>
</evidence>
<feature type="transmembrane region" description="Helical" evidence="4">
    <location>
        <begin position="300"/>
        <end position="321"/>
    </location>
</feature>
<dbReference type="GO" id="GO:0022857">
    <property type="term" value="F:transmembrane transporter activity"/>
    <property type="evidence" value="ECO:0007669"/>
    <property type="project" value="InterPro"/>
</dbReference>
<feature type="transmembrane region" description="Helical" evidence="4">
    <location>
        <begin position="370"/>
        <end position="389"/>
    </location>
</feature>
<protein>
    <recommendedName>
        <fullName evidence="5">Major facilitator superfamily (MFS) profile domain-containing protein</fullName>
    </recommendedName>
</protein>
<dbReference type="InterPro" id="IPR036259">
    <property type="entry name" value="MFS_trans_sf"/>
</dbReference>
<dbReference type="EMBL" id="JAUJFL010000008">
    <property type="protein sequence ID" value="KAK2598551.1"/>
    <property type="molecule type" value="Genomic_DNA"/>
</dbReference>
<evidence type="ECO:0000313" key="6">
    <source>
        <dbReference type="EMBL" id="KAK2598551.1"/>
    </source>
</evidence>
<dbReference type="Gene3D" id="1.20.1250.20">
    <property type="entry name" value="MFS general substrate transporter like domains"/>
    <property type="match status" value="2"/>
</dbReference>
<feature type="transmembrane region" description="Helical" evidence="4">
    <location>
        <begin position="341"/>
        <end position="358"/>
    </location>
</feature>
<feature type="transmembrane region" description="Helical" evidence="4">
    <location>
        <begin position="259"/>
        <end position="279"/>
    </location>
</feature>
<feature type="compositionally biased region" description="Polar residues" evidence="3">
    <location>
        <begin position="18"/>
        <end position="32"/>
    </location>
</feature>
<dbReference type="SUPFAM" id="SSF103473">
    <property type="entry name" value="MFS general substrate transporter"/>
    <property type="match status" value="2"/>
</dbReference>
<feature type="transmembrane region" description="Helical" evidence="4">
    <location>
        <begin position="227"/>
        <end position="247"/>
    </location>
</feature>
<evidence type="ECO:0000256" key="3">
    <source>
        <dbReference type="SAM" id="MobiDB-lite"/>
    </source>
</evidence>
<organism evidence="6 7">
    <name type="scientific">Phomopsis amygdali</name>
    <name type="common">Fusicoccum amygdali</name>
    <dbReference type="NCBI Taxonomy" id="1214568"/>
    <lineage>
        <taxon>Eukaryota</taxon>
        <taxon>Fungi</taxon>
        <taxon>Dikarya</taxon>
        <taxon>Ascomycota</taxon>
        <taxon>Pezizomycotina</taxon>
        <taxon>Sordariomycetes</taxon>
        <taxon>Sordariomycetidae</taxon>
        <taxon>Diaporthales</taxon>
        <taxon>Diaporthaceae</taxon>
        <taxon>Diaporthe</taxon>
    </lineage>
</organism>
<evidence type="ECO:0000256" key="2">
    <source>
        <dbReference type="ARBA" id="ARBA00006727"/>
    </source>
</evidence>
<feature type="region of interest" description="Disordered" evidence="3">
    <location>
        <begin position="1"/>
        <end position="44"/>
    </location>
</feature>
<dbReference type="InterPro" id="IPR011701">
    <property type="entry name" value="MFS"/>
</dbReference>
<comment type="caution">
    <text evidence="6">The sequence shown here is derived from an EMBL/GenBank/DDBJ whole genome shotgun (WGS) entry which is preliminary data.</text>
</comment>
<comment type="similarity">
    <text evidence="2">Belongs to the major facilitator superfamily. Monocarboxylate porter (TC 2.A.1.13) family.</text>
</comment>
<keyword evidence="4" id="KW-1133">Transmembrane helix</keyword>
<feature type="transmembrane region" description="Helical" evidence="4">
    <location>
        <begin position="61"/>
        <end position="81"/>
    </location>
</feature>
<feature type="transmembrane region" description="Helical" evidence="4">
    <location>
        <begin position="93"/>
        <end position="119"/>
    </location>
</feature>
<feature type="transmembrane region" description="Helical" evidence="4">
    <location>
        <begin position="395"/>
        <end position="418"/>
    </location>
</feature>
<sequence length="493" mass="53405">MANNTVSDAAQADEKQLESTTQQGSGNTSLEANQDPGVAPTDDDDYPEGGAQAWLAIAGSFLVYFASFGVINSFGFFQTFYQQEYLKNYPPSVISFIGTLQITLMYLSGSVAGALFDLYGPKALALLVRSYRRRWLDARYVFRGTERDLAAIPGTVSSLWSHRGVWSAARPLQYAVLSRRDSAMNIGDLDFSPPPRDDESHKMCGMLTWMAQPALTVAGQYFQRKRALAMGIVASGSSIGGVCLPIMFSKLIPTIGFPWALRVGALILLVCYAIAMAICRPARPKRKLVSLRHLFDYKGFVDIRFACLSAGAVISSLGIYVPFYYIESYCVALDVSTELNAYLLPLINASSLLGRISGGHAADRLGRLNVLYPMTTLCGVLCLAMWLPAKTPGLLVGFACIYGFASGIFISVMPAATGQITPTEKLGARLGAFGSVTAVAFLTGTPIAGALIRSETKEGYEPLIIFAGLCLMIGGIIIFVARLFHDKDLRTKW</sequence>
<dbReference type="Proteomes" id="UP001265746">
    <property type="component" value="Unassembled WGS sequence"/>
</dbReference>
<evidence type="ECO:0000256" key="1">
    <source>
        <dbReference type="ARBA" id="ARBA00004141"/>
    </source>
</evidence>
<dbReference type="EMBL" id="JAUJFL010000008">
    <property type="protein sequence ID" value="KAK2598552.1"/>
    <property type="molecule type" value="Genomic_DNA"/>
</dbReference>
<reference evidence="6" key="1">
    <citation type="submission" date="2023-06" db="EMBL/GenBank/DDBJ databases">
        <authorList>
            <person name="Noh H."/>
        </authorList>
    </citation>
    <scope>NUCLEOTIDE SEQUENCE</scope>
    <source>
        <strain evidence="6">DUCC20226</strain>
    </source>
</reference>